<organism evidence="2 3">
    <name type="scientific">Stentor coeruleus</name>
    <dbReference type="NCBI Taxonomy" id="5963"/>
    <lineage>
        <taxon>Eukaryota</taxon>
        <taxon>Sar</taxon>
        <taxon>Alveolata</taxon>
        <taxon>Ciliophora</taxon>
        <taxon>Postciliodesmatophora</taxon>
        <taxon>Heterotrichea</taxon>
        <taxon>Heterotrichida</taxon>
        <taxon>Stentoridae</taxon>
        <taxon>Stentor</taxon>
    </lineage>
</organism>
<protein>
    <submittedName>
        <fullName evidence="2">Uncharacterized protein</fullName>
    </submittedName>
</protein>
<keyword evidence="1" id="KW-0732">Signal</keyword>
<comment type="caution">
    <text evidence="2">The sequence shown here is derived from an EMBL/GenBank/DDBJ whole genome shotgun (WGS) entry which is preliminary data.</text>
</comment>
<proteinExistence type="predicted"/>
<keyword evidence="3" id="KW-1185">Reference proteome</keyword>
<name>A0A1R2BB76_9CILI</name>
<dbReference type="AlphaFoldDB" id="A0A1R2BB76"/>
<dbReference type="EMBL" id="MPUH01000777">
    <property type="protein sequence ID" value="OMJ74051.1"/>
    <property type="molecule type" value="Genomic_DNA"/>
</dbReference>
<evidence type="ECO:0000313" key="3">
    <source>
        <dbReference type="Proteomes" id="UP000187209"/>
    </source>
</evidence>
<gene>
    <name evidence="2" type="ORF">SteCoe_27104</name>
</gene>
<evidence type="ECO:0000256" key="1">
    <source>
        <dbReference type="SAM" id="SignalP"/>
    </source>
</evidence>
<accession>A0A1R2BB76</accession>
<evidence type="ECO:0000313" key="2">
    <source>
        <dbReference type="EMBL" id="OMJ74051.1"/>
    </source>
</evidence>
<sequence length="137" mass="15115">MKFIVALALLGLVSANTSLEQYGVGQTCQSDGGFTISSFNVYPYPPTDCSPQAVSMTGTFTQNACPSQININENYNQRQSYTQNINLSGCYVSGTSYTFNFNINAYQCNSGSYVIQVALNQQSPQTRLACWQYEYSI</sequence>
<dbReference type="OrthoDB" id="6409159at2759"/>
<feature type="chain" id="PRO_5012751576" evidence="1">
    <location>
        <begin position="16"/>
        <end position="137"/>
    </location>
</feature>
<dbReference type="Proteomes" id="UP000187209">
    <property type="component" value="Unassembled WGS sequence"/>
</dbReference>
<reference evidence="2 3" key="1">
    <citation type="submission" date="2016-11" db="EMBL/GenBank/DDBJ databases">
        <title>The macronuclear genome of Stentor coeruleus: a giant cell with tiny introns.</title>
        <authorList>
            <person name="Slabodnick M."/>
            <person name="Ruby J.G."/>
            <person name="Reiff S.B."/>
            <person name="Swart E.C."/>
            <person name="Gosai S."/>
            <person name="Prabakaran S."/>
            <person name="Witkowska E."/>
            <person name="Larue G.E."/>
            <person name="Fisher S."/>
            <person name="Freeman R.M."/>
            <person name="Gunawardena J."/>
            <person name="Chu W."/>
            <person name="Stover N.A."/>
            <person name="Gregory B.D."/>
            <person name="Nowacki M."/>
            <person name="Derisi J."/>
            <person name="Roy S.W."/>
            <person name="Marshall W.F."/>
            <person name="Sood P."/>
        </authorList>
    </citation>
    <scope>NUCLEOTIDE SEQUENCE [LARGE SCALE GENOMIC DNA]</scope>
    <source>
        <strain evidence="2">WM001</strain>
    </source>
</reference>
<feature type="signal peptide" evidence="1">
    <location>
        <begin position="1"/>
        <end position="15"/>
    </location>
</feature>